<proteinExistence type="predicted"/>
<organism evidence="2 3">
    <name type="scientific">Hufsiella arboris</name>
    <dbReference type="NCBI Taxonomy" id="2695275"/>
    <lineage>
        <taxon>Bacteria</taxon>
        <taxon>Pseudomonadati</taxon>
        <taxon>Bacteroidota</taxon>
        <taxon>Sphingobacteriia</taxon>
        <taxon>Sphingobacteriales</taxon>
        <taxon>Sphingobacteriaceae</taxon>
        <taxon>Hufsiella</taxon>
    </lineage>
</organism>
<dbReference type="SUPFAM" id="SSF53335">
    <property type="entry name" value="S-adenosyl-L-methionine-dependent methyltransferases"/>
    <property type="match status" value="1"/>
</dbReference>
<dbReference type="InterPro" id="IPR029063">
    <property type="entry name" value="SAM-dependent_MTases_sf"/>
</dbReference>
<dbReference type="AlphaFoldDB" id="A0A7K1YDM6"/>
<dbReference type="GO" id="GO:0008168">
    <property type="term" value="F:methyltransferase activity"/>
    <property type="evidence" value="ECO:0007669"/>
    <property type="project" value="UniProtKB-KW"/>
</dbReference>
<sequence>MDPFSSALSDFYNKNSQDILWLNNSYGEPEKMPVEVFFREEEDISDLEYYALELSSGRILDVGAGAGCHSLILQQWEADVTALEINKVAAEIMKDRGVKNIRCADFFNYNDEKFDTLLLLMNGVGICGTLKGLSNFLQQAKKLLNVGGQLLFDSSDVSYLKADGSKLSENYFGEISYQYVYKDIAGEWFDWLYVDQNALTAIALQAGWNTEIMYEDEDDQYLARLTLAG</sequence>
<keyword evidence="3" id="KW-1185">Reference proteome</keyword>
<dbReference type="Gene3D" id="3.40.50.150">
    <property type="entry name" value="Vaccinia Virus protein VP39"/>
    <property type="match status" value="1"/>
</dbReference>
<evidence type="ECO:0000313" key="2">
    <source>
        <dbReference type="EMBL" id="MXV52138.1"/>
    </source>
</evidence>
<gene>
    <name evidence="2" type="ORF">GS399_14260</name>
</gene>
<protein>
    <submittedName>
        <fullName evidence="2">Methyltransferase domain-containing protein</fullName>
    </submittedName>
</protein>
<feature type="domain" description="Methyltransferase type 11" evidence="1">
    <location>
        <begin position="60"/>
        <end position="152"/>
    </location>
</feature>
<evidence type="ECO:0000259" key="1">
    <source>
        <dbReference type="Pfam" id="PF08241"/>
    </source>
</evidence>
<dbReference type="GO" id="GO:0032259">
    <property type="term" value="P:methylation"/>
    <property type="evidence" value="ECO:0007669"/>
    <property type="project" value="UniProtKB-KW"/>
</dbReference>
<comment type="caution">
    <text evidence="2">The sequence shown here is derived from an EMBL/GenBank/DDBJ whole genome shotgun (WGS) entry which is preliminary data.</text>
</comment>
<name>A0A7K1YDM6_9SPHI</name>
<dbReference type="Proteomes" id="UP000466586">
    <property type="component" value="Unassembled WGS sequence"/>
</dbReference>
<keyword evidence="2" id="KW-0489">Methyltransferase</keyword>
<reference evidence="2 3" key="1">
    <citation type="submission" date="2019-11" db="EMBL/GenBank/DDBJ databases">
        <title>Pedobacter sp. HMF7647 Genome sequencing and assembly.</title>
        <authorList>
            <person name="Kang H."/>
            <person name="Kim H."/>
            <person name="Joh K."/>
        </authorList>
    </citation>
    <scope>NUCLEOTIDE SEQUENCE [LARGE SCALE GENOMIC DNA]</scope>
    <source>
        <strain evidence="2 3">HMF7647</strain>
    </source>
</reference>
<keyword evidence="2" id="KW-0808">Transferase</keyword>
<dbReference type="InterPro" id="IPR013216">
    <property type="entry name" value="Methyltransf_11"/>
</dbReference>
<accession>A0A7K1YDM6</accession>
<dbReference type="EMBL" id="WVHT01000006">
    <property type="protein sequence ID" value="MXV52138.1"/>
    <property type="molecule type" value="Genomic_DNA"/>
</dbReference>
<evidence type="ECO:0000313" key="3">
    <source>
        <dbReference type="Proteomes" id="UP000466586"/>
    </source>
</evidence>
<dbReference type="CDD" id="cd02440">
    <property type="entry name" value="AdoMet_MTases"/>
    <property type="match status" value="1"/>
</dbReference>
<dbReference type="Pfam" id="PF08241">
    <property type="entry name" value="Methyltransf_11"/>
    <property type="match status" value="1"/>
</dbReference>